<keyword evidence="3" id="KW-0378">Hydrolase</keyword>
<dbReference type="PROSITE" id="PS51257">
    <property type="entry name" value="PROKAR_LIPOPROTEIN"/>
    <property type="match status" value="1"/>
</dbReference>
<gene>
    <name evidence="3" type="ORF">I5E68_00925</name>
</gene>
<feature type="chain" id="PRO_5037864652" evidence="1">
    <location>
        <begin position="21"/>
        <end position="386"/>
    </location>
</feature>
<dbReference type="InterPro" id="IPR050789">
    <property type="entry name" value="Diverse_Enzym_Activities"/>
</dbReference>
<dbReference type="PANTHER" id="PTHR43283">
    <property type="entry name" value="BETA-LACTAMASE-RELATED"/>
    <property type="match status" value="1"/>
</dbReference>
<keyword evidence="4" id="KW-1185">Reference proteome</keyword>
<dbReference type="GO" id="GO:0016787">
    <property type="term" value="F:hydrolase activity"/>
    <property type="evidence" value="ECO:0007669"/>
    <property type="project" value="UniProtKB-KW"/>
</dbReference>
<protein>
    <submittedName>
        <fullName evidence="3">Serine hydrolase</fullName>
    </submittedName>
</protein>
<dbReference type="SUPFAM" id="SSF56601">
    <property type="entry name" value="beta-lactamase/transpeptidase-like"/>
    <property type="match status" value="1"/>
</dbReference>
<organism evidence="3 4">
    <name type="scientific">Novosphingobium aureum</name>
    <dbReference type="NCBI Taxonomy" id="2792964"/>
    <lineage>
        <taxon>Bacteria</taxon>
        <taxon>Pseudomonadati</taxon>
        <taxon>Pseudomonadota</taxon>
        <taxon>Alphaproteobacteria</taxon>
        <taxon>Sphingomonadales</taxon>
        <taxon>Sphingomonadaceae</taxon>
        <taxon>Novosphingobium</taxon>
    </lineage>
</organism>
<dbReference type="InterPro" id="IPR012338">
    <property type="entry name" value="Beta-lactam/transpept-like"/>
</dbReference>
<dbReference type="Pfam" id="PF00144">
    <property type="entry name" value="Beta-lactamase"/>
    <property type="match status" value="1"/>
</dbReference>
<evidence type="ECO:0000256" key="1">
    <source>
        <dbReference type="SAM" id="SignalP"/>
    </source>
</evidence>
<evidence type="ECO:0000259" key="2">
    <source>
        <dbReference type="Pfam" id="PF00144"/>
    </source>
</evidence>
<comment type="caution">
    <text evidence="3">The sequence shown here is derived from an EMBL/GenBank/DDBJ whole genome shotgun (WGS) entry which is preliminary data.</text>
</comment>
<dbReference type="EMBL" id="JADZGI010000001">
    <property type="protein sequence ID" value="MBH0111513.1"/>
    <property type="molecule type" value="Genomic_DNA"/>
</dbReference>
<proteinExistence type="predicted"/>
<dbReference type="AlphaFoldDB" id="A0A931H9J9"/>
<dbReference type="Gene3D" id="3.40.710.10">
    <property type="entry name" value="DD-peptidase/beta-lactamase superfamily"/>
    <property type="match status" value="1"/>
</dbReference>
<feature type="signal peptide" evidence="1">
    <location>
        <begin position="1"/>
        <end position="20"/>
    </location>
</feature>
<dbReference type="Proteomes" id="UP000617634">
    <property type="component" value="Unassembled WGS sequence"/>
</dbReference>
<dbReference type="InterPro" id="IPR001466">
    <property type="entry name" value="Beta-lactam-related"/>
</dbReference>
<reference evidence="3" key="1">
    <citation type="submission" date="2020-11" db="EMBL/GenBank/DDBJ databases">
        <title>Novosphingobium aureum sp. nov., a marine bacterium isolated from sediment of a salt flat.</title>
        <authorList>
            <person name="Yoo Y."/>
            <person name="Kim J.-J."/>
        </authorList>
    </citation>
    <scope>NUCLEOTIDE SEQUENCE</scope>
    <source>
        <strain evidence="3">YJ-S2-02</strain>
    </source>
</reference>
<feature type="domain" description="Beta-lactamase-related" evidence="2">
    <location>
        <begin position="69"/>
        <end position="370"/>
    </location>
</feature>
<sequence length="386" mass="41360">MPVRRLPHILALLALPSLTACGEKAPEGPPPPSTEAVRAIKDDGGAPEQDLGRAIDGLFDKLAVGETQALVIMKRGAVIAERYAPGIDAKTRLPGWSAGQCVTALMIGQLVSDGRLRLNESAPVPDWQRAGDPRGEITLKQLLQMRSGLRHVENAEATGSGTDSARVARQSDRMRMLFLDGRDDMAAYAEAQPLEAPAGQAFKNSAASAVILADLAARVLAPQGDATYRREAVGGYLRSRVLAPIGMTSTMVGFDRAGTLVGAGMIHANARDWAKLAEFLRHRGSVRGAQVLPRRWISVMMDPSPRNPAYGAGVWLNRADPGDDARLWPASSPANTFACLGEYGQYVVGSPDQLLSVVRLGRSDPVQERELHDRIGKLLTLFPGGR</sequence>
<dbReference type="RefSeq" id="WP_197159905.1">
    <property type="nucleotide sequence ID" value="NZ_JADZGI010000001.1"/>
</dbReference>
<accession>A0A931H9J9</accession>
<dbReference type="PANTHER" id="PTHR43283:SF7">
    <property type="entry name" value="BETA-LACTAMASE-RELATED DOMAIN-CONTAINING PROTEIN"/>
    <property type="match status" value="1"/>
</dbReference>
<keyword evidence="1" id="KW-0732">Signal</keyword>
<evidence type="ECO:0000313" key="4">
    <source>
        <dbReference type="Proteomes" id="UP000617634"/>
    </source>
</evidence>
<evidence type="ECO:0000313" key="3">
    <source>
        <dbReference type="EMBL" id="MBH0111513.1"/>
    </source>
</evidence>
<name>A0A931H9J9_9SPHN</name>